<dbReference type="GO" id="GO:0006508">
    <property type="term" value="P:proteolysis"/>
    <property type="evidence" value="ECO:0007669"/>
    <property type="project" value="InterPro"/>
</dbReference>
<dbReference type="AlphaFoldDB" id="A0AAN1PFB9"/>
<evidence type="ECO:0000256" key="1">
    <source>
        <dbReference type="ARBA" id="ARBA00008683"/>
    </source>
</evidence>
<dbReference type="InterPro" id="IPR002142">
    <property type="entry name" value="Peptidase_S49"/>
</dbReference>
<evidence type="ECO:0000313" key="5">
    <source>
        <dbReference type="Proteomes" id="UP000256572"/>
    </source>
</evidence>
<dbReference type="SUPFAM" id="SSF52096">
    <property type="entry name" value="ClpP/crotonase"/>
    <property type="match status" value="1"/>
</dbReference>
<dbReference type="EMBL" id="CP023189">
    <property type="protein sequence ID" value="AXM99146.1"/>
    <property type="molecule type" value="Genomic_DNA"/>
</dbReference>
<gene>
    <name evidence="3" type="ORF">CJF59_00100</name>
    <name evidence="4" type="ORF">CJF59_11430</name>
</gene>
<dbReference type="GO" id="GO:0008233">
    <property type="term" value="F:peptidase activity"/>
    <property type="evidence" value="ECO:0007669"/>
    <property type="project" value="InterPro"/>
</dbReference>
<dbReference type="PANTHER" id="PTHR42987:SF7">
    <property type="entry name" value="SIGNAL PEPTIDE PEPTIDASE SPPA-RELATED"/>
    <property type="match status" value="1"/>
</dbReference>
<evidence type="ECO:0000313" key="4">
    <source>
        <dbReference type="EMBL" id="AXN01094.1"/>
    </source>
</evidence>
<reference evidence="3 5" key="2">
    <citation type="submission" date="2018-08" db="EMBL/GenBank/DDBJ databases">
        <title>Acetobacter oryzifermentans sp. nov., isolated from Korea traditional vinegar and reclassification of Acetobacter pasteurianus subsp. ascendens (Henneberg 1898) as Acetobacter ascendens comb. nov.</title>
        <authorList>
            <person name="Cho G.Y."/>
            <person name="Lee S.H."/>
        </authorList>
    </citation>
    <scope>NUCLEOTIDE SEQUENCE [LARGE SCALE GENOMIC DNA]</scope>
    <source>
        <strain evidence="3 5">SH</strain>
    </source>
</reference>
<name>A0AAN1PFB9_9PROT</name>
<accession>A0AAN1PFB9</accession>
<organism evidence="3 5">
    <name type="scientific">Acetobacter pomorum</name>
    <dbReference type="NCBI Taxonomy" id="65959"/>
    <lineage>
        <taxon>Bacteria</taxon>
        <taxon>Pseudomonadati</taxon>
        <taxon>Pseudomonadota</taxon>
        <taxon>Alphaproteobacteria</taxon>
        <taxon>Acetobacterales</taxon>
        <taxon>Acetobacteraceae</taxon>
        <taxon>Acetobacter</taxon>
    </lineage>
</organism>
<dbReference type="PANTHER" id="PTHR42987">
    <property type="entry name" value="PEPTIDASE S49"/>
    <property type="match status" value="1"/>
</dbReference>
<dbReference type="Proteomes" id="UP000256572">
    <property type="component" value="Chromosome"/>
</dbReference>
<dbReference type="InterPro" id="IPR033855">
    <property type="entry name" value="Protein_C"/>
</dbReference>
<reference evidence="3 5" key="1">
    <citation type="submission" date="2017-09" db="EMBL/GenBank/DDBJ databases">
        <authorList>
            <person name="Kim K.H."/>
            <person name="Chun B.H."/>
            <person name="Han G.S."/>
            <person name="Hyun S.G."/>
            <person name="Jeon C.O."/>
        </authorList>
    </citation>
    <scope>NUCLEOTIDE SEQUENCE [LARGE SCALE GENOMIC DNA]</scope>
    <source>
        <strain evidence="3 5">SH</strain>
    </source>
</reference>
<evidence type="ECO:0000313" key="3">
    <source>
        <dbReference type="EMBL" id="AXM99146.1"/>
    </source>
</evidence>
<proteinExistence type="inferred from homology"/>
<dbReference type="InterPro" id="IPR029045">
    <property type="entry name" value="ClpP/crotonase-like_dom_sf"/>
</dbReference>
<protein>
    <submittedName>
        <fullName evidence="3">Peptidase</fullName>
    </submittedName>
</protein>
<comment type="similarity">
    <text evidence="1">Belongs to the peptidase S49 family.</text>
</comment>
<dbReference type="CDD" id="cd07022">
    <property type="entry name" value="S49_Sppa_36K_type"/>
    <property type="match status" value="1"/>
</dbReference>
<sequence length="347" mass="36240">MMSDLSCGGQSISVWQAKPQPEQNQETDMTRYYALEAIRAQPWAILPAHLGAIEAIAARALEAPVLDVLRADGHSERYQTMLSAVADTGKRMNGTNNVTLNKQGVATIPVMGPIFPRANLLTEFSGATDLNSLSADLQAALSSADVKQILMVFDSPGGVTMGVSDMASQIAASSKPVTAFVPGMAASAAYWLASQCSTILMDNTALVGSIGVVMSGAKQVEPDANGMMEVDIVSSNAPNKRLDVTSDDDQAQIRTVLDDLEAVFLQAVAQGRHTSVDNVKQNFGQGGMKVANSAISAGMADGISTLSATLAKLGAANPPKTPVKSAPRRAAAMADLEARRKLAEGHA</sequence>
<dbReference type="EMBL" id="CP023189">
    <property type="protein sequence ID" value="AXN01094.1"/>
    <property type="molecule type" value="Genomic_DNA"/>
</dbReference>
<dbReference type="Gene3D" id="3.90.226.10">
    <property type="entry name" value="2-enoyl-CoA Hydratase, Chain A, domain 1"/>
    <property type="match status" value="1"/>
</dbReference>
<evidence type="ECO:0000259" key="2">
    <source>
        <dbReference type="Pfam" id="PF01343"/>
    </source>
</evidence>
<feature type="domain" description="Peptidase S49" evidence="2">
    <location>
        <begin position="172"/>
        <end position="313"/>
    </location>
</feature>
<dbReference type="Pfam" id="PF01343">
    <property type="entry name" value="Peptidase_S49"/>
    <property type="match status" value="1"/>
</dbReference>